<dbReference type="SMART" id="SM00670">
    <property type="entry name" value="PINc"/>
    <property type="match status" value="1"/>
</dbReference>
<evidence type="ECO:0000313" key="3">
    <source>
        <dbReference type="Proteomes" id="UP000034160"/>
    </source>
</evidence>
<evidence type="ECO:0000313" key="2">
    <source>
        <dbReference type="EMBL" id="KKS32402.1"/>
    </source>
</evidence>
<protein>
    <submittedName>
        <fullName evidence="2">Toxin-antitoxin system toxin component, PIN family</fullName>
    </submittedName>
</protein>
<sequence>MARNKTRVVLDTNVLVSAIVFGGTPKEVLNLILKEEFIGVTSISLMAELSEVVHKKFSFKKPDLEYLEEQINIDFEVVKPRNSVRSARDDDDNRVLEAAITGECDYIITGDEDLLVLKKYKNIRILTPKEFLSSIVKL</sequence>
<dbReference type="AlphaFoldDB" id="A0A0G0Y6R3"/>
<name>A0A0G0Y6R3_9BACT</name>
<dbReference type="EMBL" id="LCCN01000007">
    <property type="protein sequence ID" value="KKS32402.1"/>
    <property type="molecule type" value="Genomic_DNA"/>
</dbReference>
<dbReference type="STRING" id="1618356.UU93_C0007G0007"/>
<dbReference type="Pfam" id="PF13470">
    <property type="entry name" value="PIN_3"/>
    <property type="match status" value="1"/>
</dbReference>
<organism evidence="2 3">
    <name type="scientific">Candidatus Amesbacteria bacterium GW2011_GWA2_42_12</name>
    <dbReference type="NCBI Taxonomy" id="1618356"/>
    <lineage>
        <taxon>Bacteria</taxon>
        <taxon>Candidatus Amesiibacteriota</taxon>
    </lineage>
</organism>
<dbReference type="SUPFAM" id="SSF88723">
    <property type="entry name" value="PIN domain-like"/>
    <property type="match status" value="1"/>
</dbReference>
<proteinExistence type="predicted"/>
<comment type="caution">
    <text evidence="2">The sequence shown here is derived from an EMBL/GenBank/DDBJ whole genome shotgun (WGS) entry which is preliminary data.</text>
</comment>
<dbReference type="Gene3D" id="3.40.50.1010">
    <property type="entry name" value="5'-nuclease"/>
    <property type="match status" value="1"/>
</dbReference>
<gene>
    <name evidence="2" type="ORF">UU93_C0007G0007</name>
</gene>
<feature type="domain" description="PIN" evidence="1">
    <location>
        <begin position="6"/>
        <end position="116"/>
    </location>
</feature>
<dbReference type="InterPro" id="IPR029060">
    <property type="entry name" value="PIN-like_dom_sf"/>
</dbReference>
<dbReference type="PATRIC" id="fig|1618356.3.peg.422"/>
<dbReference type="PANTHER" id="PTHR34610:SF3">
    <property type="entry name" value="SSL7007 PROTEIN"/>
    <property type="match status" value="1"/>
</dbReference>
<dbReference type="InterPro" id="IPR002850">
    <property type="entry name" value="PIN_toxin-like"/>
</dbReference>
<accession>A0A0G0Y6R3</accession>
<dbReference type="PANTHER" id="PTHR34610">
    <property type="entry name" value="SSL7007 PROTEIN"/>
    <property type="match status" value="1"/>
</dbReference>
<reference evidence="2 3" key="1">
    <citation type="journal article" date="2015" name="Nature">
        <title>rRNA introns, odd ribosomes, and small enigmatic genomes across a large radiation of phyla.</title>
        <authorList>
            <person name="Brown C.T."/>
            <person name="Hug L.A."/>
            <person name="Thomas B.C."/>
            <person name="Sharon I."/>
            <person name="Castelle C.J."/>
            <person name="Singh A."/>
            <person name="Wilkins M.J."/>
            <person name="Williams K.H."/>
            <person name="Banfield J.F."/>
        </authorList>
    </citation>
    <scope>NUCLEOTIDE SEQUENCE [LARGE SCALE GENOMIC DNA]</scope>
</reference>
<dbReference type="NCBIfam" id="TIGR00305">
    <property type="entry name" value="putative toxin-antitoxin system toxin component, PIN family"/>
    <property type="match status" value="1"/>
</dbReference>
<evidence type="ECO:0000259" key="1">
    <source>
        <dbReference type="SMART" id="SM00670"/>
    </source>
</evidence>
<dbReference type="InterPro" id="IPR002716">
    <property type="entry name" value="PIN_dom"/>
</dbReference>
<dbReference type="Proteomes" id="UP000034160">
    <property type="component" value="Unassembled WGS sequence"/>
</dbReference>